<feature type="region of interest" description="Disordered" evidence="1">
    <location>
        <begin position="1"/>
        <end position="24"/>
    </location>
</feature>
<feature type="compositionally biased region" description="Low complexity" evidence="1">
    <location>
        <begin position="1032"/>
        <end position="1052"/>
    </location>
</feature>
<feature type="compositionally biased region" description="Polar residues" evidence="1">
    <location>
        <begin position="11"/>
        <end position="24"/>
    </location>
</feature>
<evidence type="ECO:0000256" key="1">
    <source>
        <dbReference type="SAM" id="MobiDB-lite"/>
    </source>
</evidence>
<dbReference type="AlphaFoldDB" id="A0A9P0NNI5"/>
<evidence type="ECO:0000313" key="3">
    <source>
        <dbReference type="Proteomes" id="UP001153620"/>
    </source>
</evidence>
<reference evidence="2" key="2">
    <citation type="submission" date="2022-10" db="EMBL/GenBank/DDBJ databases">
        <authorList>
            <consortium name="ENA_rothamsted_submissions"/>
            <consortium name="culmorum"/>
            <person name="King R."/>
        </authorList>
    </citation>
    <scope>NUCLEOTIDE SEQUENCE</scope>
</reference>
<feature type="compositionally biased region" description="Basic residues" evidence="1">
    <location>
        <begin position="1"/>
        <end position="10"/>
    </location>
</feature>
<accession>A0A9P0NNI5</accession>
<name>A0A9P0NNI5_9DIPT</name>
<proteinExistence type="predicted"/>
<dbReference type="Proteomes" id="UP001153620">
    <property type="component" value="Chromosome 4"/>
</dbReference>
<reference evidence="2" key="1">
    <citation type="submission" date="2022-01" db="EMBL/GenBank/DDBJ databases">
        <authorList>
            <person name="King R."/>
        </authorList>
    </citation>
    <scope>NUCLEOTIDE SEQUENCE</scope>
</reference>
<evidence type="ECO:0000313" key="2">
    <source>
        <dbReference type="EMBL" id="CAH1734758.1"/>
    </source>
</evidence>
<protein>
    <submittedName>
        <fullName evidence="2">Uncharacterized protein</fullName>
    </submittedName>
</protein>
<keyword evidence="3" id="KW-1185">Reference proteome</keyword>
<feature type="region of interest" description="Disordered" evidence="1">
    <location>
        <begin position="1020"/>
        <end position="1052"/>
    </location>
</feature>
<dbReference type="EMBL" id="OU895880">
    <property type="protein sequence ID" value="CAH1734758.1"/>
    <property type="molecule type" value="Genomic_DNA"/>
</dbReference>
<organism evidence="2 3">
    <name type="scientific">Chironomus riparius</name>
    <dbReference type="NCBI Taxonomy" id="315576"/>
    <lineage>
        <taxon>Eukaryota</taxon>
        <taxon>Metazoa</taxon>
        <taxon>Ecdysozoa</taxon>
        <taxon>Arthropoda</taxon>
        <taxon>Hexapoda</taxon>
        <taxon>Insecta</taxon>
        <taxon>Pterygota</taxon>
        <taxon>Neoptera</taxon>
        <taxon>Endopterygota</taxon>
        <taxon>Diptera</taxon>
        <taxon>Nematocera</taxon>
        <taxon>Chironomoidea</taxon>
        <taxon>Chironomidae</taxon>
        <taxon>Chironominae</taxon>
        <taxon>Chironomus</taxon>
    </lineage>
</organism>
<sequence length="1278" mass="146408">MESQKIKPKLKNQSEQNHLSGSQHSALIDSTNVITFSSLLRNEVESRVKTTKDCSTIDSKAKQSFIIDKNKQLENKKSPKSPKHIKDDNPTFLEEVENSQKCKDFEEYLKYDPKGVNDCCDFFNDATNNEIEYFARKFIEYVIENAEEVKNFGSIAQKLKTALLRIKSFIADAMNSFEKEFEVIKYRTSTNSSKLENFAKFIGELYVSHGQLVPNDLMNDLLQFLCDKKQFVALTSTLKLCGYFYKERNRKHFESLMKSFKFGPIVEDEISKMSESFDDKNEIINSRLFKSSETAQNIGSLETILSRIADSRDVRFDYELYEMLHINTRGLTNIILNIVDKPSSNVIEVAKFLKSLNDFTYKIGNFIQSLKDNLKLKVLSMSTNNLQEMKTLGKFIAELKTLSVTDDENQKLWLEKVENLNLINNFEVMEVYIDVIKAMIITIQIQDYEKLQEVHQYLKVTSKSLESSNTEVAIRIKSKIVPILQNIVLKSVTPSTSELLFKIRLGHKIQGLPKDMPESNQNILDVQDFAKIFCLNAISSHHFTANFTYAIKFLTTGPKGEVFIQSVRDALSSNLIPNVFFFESDEVIGTFELIVHLFKEYTLSESEIDLFLKNILKHQNLGMFKDCTRIFIEDLQQLVADETWRIARRFSHSLRYSIKEVLKKLRKLDVAERKANNSGVLQKRASNVEAAGNESKDVADLSKKVKNMKIKKVEEVNNAEGQLVAKSNFKIRILPKREDLESVPEGSLEDLEQNGGASIVNAEIKLNLEDLVQQLIQTYKTDKQSIKSSKHKLKSSSVDSTDQESPDILKLYNLILPIITLSTSRFKKCAITIYKWTIEDSSLKQQVKELIELLAKELQANHKQLLMDVAKDLTDECAIIRKAQSARKPKRIEEMSQQRSSFILTSRAVVPFFEKHQIYDILLCMLSYIRDGNRIAFEMFLDIIEGMENVFEDDCKERDDFVTSCIAVLEYAANFKNVDEEMIRKAIKMTKFLKSLNINQDALEGQVLYTGQDSNNVVSNLMKKPKKRTKNPKMSGQSSVNSSQSGQSSGTSSQVAITNSSIVADPPVNFSADAKIMFYISQLQSSNVEQIASKVSPFLVKNFSNQRFLEVLLQQGISDQKHINPVIDLFNLLSKTISFKKSLVQITAEISSKFLNLCIDCENQEQKMMNLTKFTVAFEPNIQNSFWYQLWQQLAEFIKQNYPNALKLLVLLMTEKIDMLCNIKEHKKLIRQIVVLFKNKLAVEQDEKLIEKMKILIKTIENGMEASKNNNQVNLGPD</sequence>
<gene>
    <name evidence="2" type="ORF">CHIRRI_LOCUS14048</name>
</gene>